<keyword evidence="13" id="KW-0030">Aminoacyl-tRNA synthetase</keyword>
<dbReference type="GO" id="GO:0005524">
    <property type="term" value="F:ATP binding"/>
    <property type="evidence" value="ECO:0007669"/>
    <property type="project" value="UniProtKB-KW"/>
</dbReference>
<evidence type="ECO:0000256" key="16">
    <source>
        <dbReference type="PROSITE-ProRule" id="PRU00209"/>
    </source>
</evidence>
<evidence type="ECO:0000259" key="17">
    <source>
        <dbReference type="PROSITE" id="PS50886"/>
    </source>
</evidence>
<dbReference type="InterPro" id="IPR051270">
    <property type="entry name" value="Tyrosine-tRNA_ligase_regulator"/>
</dbReference>
<dbReference type="GO" id="GO:0006431">
    <property type="term" value="P:methionyl-tRNA aminoacylation"/>
    <property type="evidence" value="ECO:0007669"/>
    <property type="project" value="InterPro"/>
</dbReference>
<proteinExistence type="predicted"/>
<evidence type="ECO:0000256" key="12">
    <source>
        <dbReference type="ARBA" id="ARBA00022917"/>
    </source>
</evidence>
<comment type="caution">
    <text evidence="18">The sequence shown here is derived from an EMBL/GenBank/DDBJ whole genome shotgun (WGS) entry which is preliminary data.</text>
</comment>
<comment type="function">
    <text evidence="1">Is required not only for elongation of protein synthesis but also for the initiation of all mRNA translation through initiator tRNA(fMet) aminoacylation.</text>
</comment>
<dbReference type="EMBL" id="NMUJ01000001">
    <property type="protein sequence ID" value="OYV03601.1"/>
    <property type="molecule type" value="Genomic_DNA"/>
</dbReference>
<dbReference type="Gene3D" id="2.40.50.140">
    <property type="entry name" value="Nucleic acid-binding proteins"/>
    <property type="match status" value="1"/>
</dbReference>
<evidence type="ECO:0000313" key="19">
    <source>
        <dbReference type="Proteomes" id="UP000216312"/>
    </source>
</evidence>
<gene>
    <name evidence="18" type="primary">metG</name>
    <name evidence="18" type="ORF">CGW93_00075</name>
</gene>
<evidence type="ECO:0000256" key="2">
    <source>
        <dbReference type="ARBA" id="ARBA00004496"/>
    </source>
</evidence>
<organism evidence="18 19">
    <name type="scientific">candidate division WOR-3 bacterium 4484_18</name>
    <dbReference type="NCBI Taxonomy" id="2020626"/>
    <lineage>
        <taxon>Bacteria</taxon>
        <taxon>Bacteria division WOR-3</taxon>
    </lineage>
</organism>
<dbReference type="SUPFAM" id="SSF50249">
    <property type="entry name" value="Nucleic acid-binding proteins"/>
    <property type="match status" value="1"/>
</dbReference>
<dbReference type="CDD" id="cd02800">
    <property type="entry name" value="tRNA_bind_EcMetRS_like"/>
    <property type="match status" value="1"/>
</dbReference>
<evidence type="ECO:0000256" key="14">
    <source>
        <dbReference type="ARBA" id="ARBA00030904"/>
    </source>
</evidence>
<evidence type="ECO:0000256" key="9">
    <source>
        <dbReference type="ARBA" id="ARBA00022741"/>
    </source>
</evidence>
<dbReference type="FunFam" id="2.40.50.140:FF:000042">
    <property type="entry name" value="Methionine--tRNA ligase"/>
    <property type="match status" value="1"/>
</dbReference>
<dbReference type="NCBIfam" id="TIGR00399">
    <property type="entry name" value="metG_C_term"/>
    <property type="match status" value="1"/>
</dbReference>
<dbReference type="GO" id="GO:0004825">
    <property type="term" value="F:methionine-tRNA ligase activity"/>
    <property type="evidence" value="ECO:0007669"/>
    <property type="project" value="UniProtKB-EC"/>
</dbReference>
<dbReference type="PROSITE" id="PS50886">
    <property type="entry name" value="TRBD"/>
    <property type="match status" value="1"/>
</dbReference>
<keyword evidence="10" id="KW-0067">ATP-binding</keyword>
<dbReference type="PANTHER" id="PTHR11586">
    <property type="entry name" value="TRNA-AMINOACYLATION COFACTOR ARC1 FAMILY MEMBER"/>
    <property type="match status" value="1"/>
</dbReference>
<keyword evidence="8 18" id="KW-0436">Ligase</keyword>
<evidence type="ECO:0000256" key="3">
    <source>
        <dbReference type="ARBA" id="ARBA00011738"/>
    </source>
</evidence>
<evidence type="ECO:0000256" key="4">
    <source>
        <dbReference type="ARBA" id="ARBA00012838"/>
    </source>
</evidence>
<evidence type="ECO:0000256" key="7">
    <source>
        <dbReference type="ARBA" id="ARBA00022555"/>
    </source>
</evidence>
<dbReference type="GO" id="GO:0000049">
    <property type="term" value="F:tRNA binding"/>
    <property type="evidence" value="ECO:0007669"/>
    <property type="project" value="UniProtKB-UniRule"/>
</dbReference>
<comment type="subunit">
    <text evidence="3">Homodimer.</text>
</comment>
<keyword evidence="7 16" id="KW-0820">tRNA-binding</keyword>
<keyword evidence="11 16" id="KW-0694">RNA-binding</keyword>
<dbReference type="Pfam" id="PF01588">
    <property type="entry name" value="tRNA_bind"/>
    <property type="match status" value="1"/>
</dbReference>
<evidence type="ECO:0000256" key="11">
    <source>
        <dbReference type="ARBA" id="ARBA00022884"/>
    </source>
</evidence>
<dbReference type="GO" id="GO:0005737">
    <property type="term" value="C:cytoplasm"/>
    <property type="evidence" value="ECO:0007669"/>
    <property type="project" value="UniProtKB-SubCell"/>
</dbReference>
<keyword evidence="12" id="KW-0648">Protein biosynthesis</keyword>
<evidence type="ECO:0000313" key="18">
    <source>
        <dbReference type="EMBL" id="OYV03601.1"/>
    </source>
</evidence>
<evidence type="ECO:0000256" key="8">
    <source>
        <dbReference type="ARBA" id="ARBA00022598"/>
    </source>
</evidence>
<reference evidence="19" key="1">
    <citation type="submission" date="2017-07" db="EMBL/GenBank/DDBJ databases">
        <title>Novel pathways for hydrocarbon cycling and metabolic interdependencies in hydrothermal sediment communities.</title>
        <authorList>
            <person name="Dombrowski N."/>
            <person name="Seitz K."/>
            <person name="Teske A."/>
            <person name="Baker B."/>
        </authorList>
    </citation>
    <scope>NUCLEOTIDE SEQUENCE [LARGE SCALE GENOMIC DNA]</scope>
</reference>
<dbReference type="EC" id="6.1.1.10" evidence="4"/>
<dbReference type="PANTHER" id="PTHR11586:SF37">
    <property type="entry name" value="TRNA-BINDING DOMAIN-CONTAINING PROTEIN"/>
    <property type="match status" value="1"/>
</dbReference>
<feature type="domain" description="TRNA-binding" evidence="17">
    <location>
        <begin position="10"/>
        <end position="110"/>
    </location>
</feature>
<sequence>MNRPTIRFDDFDKLELIIAEVLTAERVPGTDKLMQLRISTGADERTIVAGIAHKYTPEEMVGKKIVYLANLAPRKIRGIMSYGMLLAAVVDGDPVLLIPDKDVPAGAPVS</sequence>
<comment type="catalytic activity">
    <reaction evidence="15">
        <text>tRNA(Met) + L-methionine + ATP = L-methionyl-tRNA(Met) + AMP + diphosphate</text>
        <dbReference type="Rhea" id="RHEA:13481"/>
        <dbReference type="Rhea" id="RHEA-COMP:9667"/>
        <dbReference type="Rhea" id="RHEA-COMP:9698"/>
        <dbReference type="ChEBI" id="CHEBI:30616"/>
        <dbReference type="ChEBI" id="CHEBI:33019"/>
        <dbReference type="ChEBI" id="CHEBI:57844"/>
        <dbReference type="ChEBI" id="CHEBI:78442"/>
        <dbReference type="ChEBI" id="CHEBI:78530"/>
        <dbReference type="ChEBI" id="CHEBI:456215"/>
        <dbReference type="EC" id="6.1.1.10"/>
    </reaction>
</comment>
<evidence type="ECO:0000256" key="10">
    <source>
        <dbReference type="ARBA" id="ARBA00022840"/>
    </source>
</evidence>
<dbReference type="InterPro" id="IPR012340">
    <property type="entry name" value="NA-bd_OB-fold"/>
</dbReference>
<comment type="subcellular location">
    <subcellularLocation>
        <location evidence="2">Cytoplasm</location>
    </subcellularLocation>
</comment>
<evidence type="ECO:0000256" key="15">
    <source>
        <dbReference type="ARBA" id="ARBA00047364"/>
    </source>
</evidence>
<evidence type="ECO:0000256" key="1">
    <source>
        <dbReference type="ARBA" id="ARBA00003314"/>
    </source>
</evidence>
<evidence type="ECO:0000256" key="6">
    <source>
        <dbReference type="ARBA" id="ARBA00022490"/>
    </source>
</evidence>
<evidence type="ECO:0000256" key="5">
    <source>
        <dbReference type="ARBA" id="ARBA00018753"/>
    </source>
</evidence>
<dbReference type="InterPro" id="IPR002547">
    <property type="entry name" value="tRNA-bd_dom"/>
</dbReference>
<keyword evidence="6" id="KW-0963">Cytoplasm</keyword>
<dbReference type="InterPro" id="IPR004495">
    <property type="entry name" value="Met-tRNA-synth_bsu_C"/>
</dbReference>
<name>A0A257LXZ0_UNCW3</name>
<keyword evidence="9" id="KW-0547">Nucleotide-binding</keyword>
<protein>
    <recommendedName>
        <fullName evidence="5">Methionine--tRNA ligase</fullName>
        <ecNumber evidence="4">6.1.1.10</ecNumber>
    </recommendedName>
    <alternativeName>
        <fullName evidence="14">Methionyl-tRNA synthetase</fullName>
    </alternativeName>
</protein>
<dbReference type="Proteomes" id="UP000216312">
    <property type="component" value="Unassembled WGS sequence"/>
</dbReference>
<evidence type="ECO:0000256" key="13">
    <source>
        <dbReference type="ARBA" id="ARBA00023146"/>
    </source>
</evidence>
<dbReference type="AlphaFoldDB" id="A0A257LXZ0"/>
<accession>A0A257LXZ0</accession>